<dbReference type="GO" id="GO:0045892">
    <property type="term" value="P:negative regulation of DNA-templated transcription"/>
    <property type="evidence" value="ECO:0007669"/>
    <property type="project" value="TreeGrafter"/>
</dbReference>
<evidence type="ECO:0000313" key="7">
    <source>
        <dbReference type="Proteomes" id="UP000063789"/>
    </source>
</evidence>
<dbReference type="InterPro" id="IPR050707">
    <property type="entry name" value="HTH_MetabolicPath_Reg"/>
</dbReference>
<dbReference type="Gene3D" id="1.10.10.10">
    <property type="entry name" value="Winged helix-like DNA-binding domain superfamily/Winged helix DNA-binding domain"/>
    <property type="match status" value="1"/>
</dbReference>
<reference evidence="6 7" key="2">
    <citation type="journal article" date="2017" name="Int. J. Syst. Evol. Microbiol.">
        <title>Gordonia phthalatica sp. nov., a di-n-butyl phthalate-degrading bacterium isolated from activated sludge.</title>
        <authorList>
            <person name="Jin D."/>
            <person name="Kong X."/>
            <person name="Jia M."/>
            <person name="Yu X."/>
            <person name="Wang X."/>
            <person name="Zhuang X."/>
            <person name="Deng Y."/>
            <person name="Bai Z."/>
        </authorList>
    </citation>
    <scope>NUCLEOTIDE SEQUENCE [LARGE SCALE GENOMIC DNA]</scope>
    <source>
        <strain evidence="6 7">QH-11</strain>
    </source>
</reference>
<dbReference type="PANTHER" id="PTHR30136:SF24">
    <property type="entry name" value="HTH-TYPE TRANSCRIPTIONAL REPRESSOR ALLR"/>
    <property type="match status" value="1"/>
</dbReference>
<dbReference type="PROSITE" id="PS51078">
    <property type="entry name" value="ICLR_ED"/>
    <property type="match status" value="1"/>
</dbReference>
<keyword evidence="2" id="KW-0238">DNA-binding</keyword>
<dbReference type="GO" id="GO:0003677">
    <property type="term" value="F:DNA binding"/>
    <property type="evidence" value="ECO:0007669"/>
    <property type="project" value="UniProtKB-KW"/>
</dbReference>
<evidence type="ECO:0000259" key="5">
    <source>
        <dbReference type="PROSITE" id="PS51078"/>
    </source>
</evidence>
<dbReference type="InterPro" id="IPR014757">
    <property type="entry name" value="Tscrpt_reg_IclR_C"/>
</dbReference>
<dbReference type="Pfam" id="PF01614">
    <property type="entry name" value="IclR_C"/>
    <property type="match status" value="1"/>
</dbReference>
<dbReference type="OrthoDB" id="60629at2"/>
<keyword evidence="7" id="KW-1185">Reference proteome</keyword>
<dbReference type="InterPro" id="IPR036388">
    <property type="entry name" value="WH-like_DNA-bd_sf"/>
</dbReference>
<name>A0A0N9N5K3_9ACTN</name>
<keyword evidence="3" id="KW-0804">Transcription</keyword>
<dbReference type="InterPro" id="IPR029016">
    <property type="entry name" value="GAF-like_dom_sf"/>
</dbReference>
<dbReference type="EMBL" id="CP011853">
    <property type="protein sequence ID" value="ALG86126.1"/>
    <property type="molecule type" value="Genomic_DNA"/>
</dbReference>
<evidence type="ECO:0000259" key="4">
    <source>
        <dbReference type="PROSITE" id="PS51077"/>
    </source>
</evidence>
<dbReference type="AlphaFoldDB" id="A0A0N9N5K3"/>
<sequence length="235" mass="25266">MVARVAAVLRSFDEHHRQLPLTAISRRAGLPLSTTHRVIADLVNEGLLEHAGSEYVVGRTVWEVGLLAPVEATLRKKASPFLHDLYAATPSTIHLAVRDGTQVLYLERLRGQTSVEIVSDVGSTLPLHATGVGKVLLAHAPGDIQQQVLANLTPVTPYTITDARALDRELRQIRRDDWARTNDEMTIGASSVAVPIRRGGEVVAAVGAVLDSQSGDHGRALAALQVAARAIGRRL</sequence>
<reference evidence="7" key="1">
    <citation type="submission" date="2015-06" db="EMBL/GenBank/DDBJ databases">
        <title>Complete genome sequence and metabolic analysis of phthalate degradation pathway in Gordonia sp. QH-11.</title>
        <authorList>
            <person name="Jin D."/>
            <person name="Kong X."/>
            <person name="Bai Z."/>
        </authorList>
    </citation>
    <scope>NUCLEOTIDE SEQUENCE [LARGE SCALE GENOMIC DNA]</scope>
    <source>
        <strain evidence="7">QH-11</strain>
    </source>
</reference>
<dbReference type="SUPFAM" id="SSF55781">
    <property type="entry name" value="GAF domain-like"/>
    <property type="match status" value="1"/>
</dbReference>
<dbReference type="InterPro" id="IPR036390">
    <property type="entry name" value="WH_DNA-bd_sf"/>
</dbReference>
<keyword evidence="1" id="KW-0805">Transcription regulation</keyword>
<feature type="domain" description="HTH iclR-type" evidence="4">
    <location>
        <begin position="1"/>
        <end position="59"/>
    </location>
</feature>
<dbReference type="InterPro" id="IPR005471">
    <property type="entry name" value="Tscrpt_reg_IclR_N"/>
</dbReference>
<evidence type="ECO:0000256" key="1">
    <source>
        <dbReference type="ARBA" id="ARBA00023015"/>
    </source>
</evidence>
<evidence type="ECO:0000313" key="6">
    <source>
        <dbReference type="EMBL" id="ALG86126.1"/>
    </source>
</evidence>
<dbReference type="SUPFAM" id="SSF46785">
    <property type="entry name" value="Winged helix' DNA-binding domain"/>
    <property type="match status" value="1"/>
</dbReference>
<proteinExistence type="predicted"/>
<dbReference type="GO" id="GO:0003700">
    <property type="term" value="F:DNA-binding transcription factor activity"/>
    <property type="evidence" value="ECO:0007669"/>
    <property type="project" value="TreeGrafter"/>
</dbReference>
<organism evidence="6 7">
    <name type="scientific">Gordonia phthalatica</name>
    <dbReference type="NCBI Taxonomy" id="1136941"/>
    <lineage>
        <taxon>Bacteria</taxon>
        <taxon>Bacillati</taxon>
        <taxon>Actinomycetota</taxon>
        <taxon>Actinomycetes</taxon>
        <taxon>Mycobacteriales</taxon>
        <taxon>Gordoniaceae</taxon>
        <taxon>Gordonia</taxon>
    </lineage>
</organism>
<dbReference type="Pfam" id="PF09339">
    <property type="entry name" value="HTH_IclR"/>
    <property type="match status" value="1"/>
</dbReference>
<protein>
    <submittedName>
        <fullName evidence="6">IclR family transcriptional regulator</fullName>
    </submittedName>
</protein>
<dbReference type="PATRIC" id="fig|1136941.3.peg.3794"/>
<dbReference type="KEGG" id="goq:ACH46_18550"/>
<dbReference type="PROSITE" id="PS51077">
    <property type="entry name" value="HTH_ICLR"/>
    <property type="match status" value="1"/>
</dbReference>
<evidence type="ECO:0000256" key="3">
    <source>
        <dbReference type="ARBA" id="ARBA00023163"/>
    </source>
</evidence>
<dbReference type="PANTHER" id="PTHR30136">
    <property type="entry name" value="HELIX-TURN-HELIX TRANSCRIPTIONAL REGULATOR, ICLR FAMILY"/>
    <property type="match status" value="1"/>
</dbReference>
<accession>A0A0N9N5K3</accession>
<feature type="domain" description="IclR-ED" evidence="5">
    <location>
        <begin position="60"/>
        <end position="235"/>
    </location>
</feature>
<gene>
    <name evidence="6" type="ORF">ACH46_18550</name>
</gene>
<dbReference type="SMART" id="SM00346">
    <property type="entry name" value="HTH_ICLR"/>
    <property type="match status" value="1"/>
</dbReference>
<dbReference type="Gene3D" id="3.30.450.40">
    <property type="match status" value="1"/>
</dbReference>
<dbReference type="Proteomes" id="UP000063789">
    <property type="component" value="Chromosome"/>
</dbReference>
<dbReference type="STRING" id="1136941.ACH46_18550"/>
<evidence type="ECO:0000256" key="2">
    <source>
        <dbReference type="ARBA" id="ARBA00023125"/>
    </source>
</evidence>